<comment type="caution">
    <text evidence="9">The sequence shown here is derived from an EMBL/GenBank/DDBJ whole genome shotgun (WGS) entry which is preliminary data.</text>
</comment>
<feature type="transmembrane region" description="Helical" evidence="7">
    <location>
        <begin position="331"/>
        <end position="354"/>
    </location>
</feature>
<keyword evidence="6 7" id="KW-0472">Membrane</keyword>
<feature type="transmembrane region" description="Helical" evidence="7">
    <location>
        <begin position="244"/>
        <end position="264"/>
    </location>
</feature>
<feature type="transmembrane region" description="Helical" evidence="7">
    <location>
        <begin position="360"/>
        <end position="380"/>
    </location>
</feature>
<dbReference type="InterPro" id="IPR050171">
    <property type="entry name" value="MFS_Transporters"/>
</dbReference>
<dbReference type="InterPro" id="IPR036259">
    <property type="entry name" value="MFS_trans_sf"/>
</dbReference>
<organism evidence="9 10">
    <name type="scientific">Secundilactobacillus folii</name>
    <dbReference type="NCBI Taxonomy" id="2678357"/>
    <lineage>
        <taxon>Bacteria</taxon>
        <taxon>Bacillati</taxon>
        <taxon>Bacillota</taxon>
        <taxon>Bacilli</taxon>
        <taxon>Lactobacillales</taxon>
        <taxon>Lactobacillaceae</taxon>
        <taxon>Secundilactobacillus</taxon>
    </lineage>
</organism>
<keyword evidence="4 7" id="KW-0812">Transmembrane</keyword>
<dbReference type="PANTHER" id="PTHR23517">
    <property type="entry name" value="RESISTANCE PROTEIN MDTM, PUTATIVE-RELATED-RELATED"/>
    <property type="match status" value="1"/>
</dbReference>
<evidence type="ECO:0000313" key="9">
    <source>
        <dbReference type="EMBL" id="MTV81449.1"/>
    </source>
</evidence>
<evidence type="ECO:0000256" key="7">
    <source>
        <dbReference type="SAM" id="Phobius"/>
    </source>
</evidence>
<dbReference type="CDD" id="cd17329">
    <property type="entry name" value="MFS_MdtH_MDR_like"/>
    <property type="match status" value="1"/>
</dbReference>
<evidence type="ECO:0000256" key="4">
    <source>
        <dbReference type="ARBA" id="ARBA00022692"/>
    </source>
</evidence>
<accession>A0A7X3C2P1</accession>
<proteinExistence type="predicted"/>
<feature type="transmembrane region" description="Helical" evidence="7">
    <location>
        <begin position="96"/>
        <end position="117"/>
    </location>
</feature>
<keyword evidence="5 7" id="KW-1133">Transmembrane helix</keyword>
<dbReference type="Pfam" id="PF07690">
    <property type="entry name" value="MFS_1"/>
    <property type="match status" value="1"/>
</dbReference>
<evidence type="ECO:0000256" key="1">
    <source>
        <dbReference type="ARBA" id="ARBA00004651"/>
    </source>
</evidence>
<dbReference type="PROSITE" id="PS50850">
    <property type="entry name" value="MFS"/>
    <property type="match status" value="1"/>
</dbReference>
<dbReference type="Gene3D" id="1.20.1250.20">
    <property type="entry name" value="MFS general substrate transporter like domains"/>
    <property type="match status" value="2"/>
</dbReference>
<dbReference type="GO" id="GO:0022857">
    <property type="term" value="F:transmembrane transporter activity"/>
    <property type="evidence" value="ECO:0007669"/>
    <property type="project" value="InterPro"/>
</dbReference>
<evidence type="ECO:0000259" key="8">
    <source>
        <dbReference type="PROSITE" id="PS50850"/>
    </source>
</evidence>
<feature type="transmembrane region" description="Helical" evidence="7">
    <location>
        <begin position="296"/>
        <end position="319"/>
    </location>
</feature>
<evidence type="ECO:0000256" key="6">
    <source>
        <dbReference type="ARBA" id="ARBA00023136"/>
    </source>
</evidence>
<keyword evidence="10" id="KW-1185">Reference proteome</keyword>
<evidence type="ECO:0000256" key="2">
    <source>
        <dbReference type="ARBA" id="ARBA00022448"/>
    </source>
</evidence>
<comment type="subcellular location">
    <subcellularLocation>
        <location evidence="1">Cell membrane</location>
        <topology evidence="1">Multi-pass membrane protein</topology>
    </subcellularLocation>
</comment>
<dbReference type="RefSeq" id="WP_155430737.1">
    <property type="nucleotide sequence ID" value="NZ_WNJO01000002.1"/>
</dbReference>
<gene>
    <name evidence="9" type="ORF">GM612_02110</name>
</gene>
<sequence>MKTIQLKWLLIGAFIASVGNSFIWPLTSVYLHNDLHQSLTTVGIILLLYSGANIVGSYASGWLFDHHNPYHLMLVGVLVAGITTAFLILYHGWPAYPIALIFLGLGTGWLMTLTNALGTTIKGRDGRYIFNMLYFCQNLGIVVGTSVVGFVYSVSLTLPFAIVTAFYVILLLVVFIKYRPAANIRHSPQREKTASSIKLSPVNARVIITVFFALAVVWIMYQQWVSNLSVYMTGMGIPMRDYSLLWTLNAGLIVVFQILINWLSQRVRGEFWQIYFGLFFVTLSFFVLIWAHQYRIFVIAMTVLTIGEATAFPAIPALVNDLTPMTLKGKYQGLTNAWASAGKALGPLIGGLIIEALSYRFLFILAGTTILMILMMVIYVTQANAKKMTHYQG</sequence>
<feature type="transmembrane region" description="Helical" evidence="7">
    <location>
        <begin position="38"/>
        <end position="58"/>
    </location>
</feature>
<reference evidence="9 10" key="1">
    <citation type="submission" date="2019-11" db="EMBL/GenBank/DDBJ databases">
        <title>Lactobacillus sp. nov. CRM56-3, isolated from fermented tea leaves.</title>
        <authorList>
            <person name="Phuengjayaem S."/>
            <person name="Tanasupawat S."/>
        </authorList>
    </citation>
    <scope>NUCLEOTIDE SEQUENCE [LARGE SCALE GENOMIC DNA]</scope>
    <source>
        <strain evidence="9 10">CRM56-3</strain>
    </source>
</reference>
<evidence type="ECO:0000313" key="10">
    <source>
        <dbReference type="Proteomes" id="UP000466388"/>
    </source>
</evidence>
<dbReference type="SUPFAM" id="SSF103473">
    <property type="entry name" value="MFS general substrate transporter"/>
    <property type="match status" value="1"/>
</dbReference>
<dbReference type="EMBL" id="WNJO01000002">
    <property type="protein sequence ID" value="MTV81449.1"/>
    <property type="molecule type" value="Genomic_DNA"/>
</dbReference>
<dbReference type="GO" id="GO:0005886">
    <property type="term" value="C:plasma membrane"/>
    <property type="evidence" value="ECO:0007669"/>
    <property type="project" value="UniProtKB-SubCell"/>
</dbReference>
<dbReference type="Proteomes" id="UP000466388">
    <property type="component" value="Unassembled WGS sequence"/>
</dbReference>
<feature type="transmembrane region" description="Helical" evidence="7">
    <location>
        <begin position="199"/>
        <end position="224"/>
    </location>
</feature>
<dbReference type="PANTHER" id="PTHR23517:SF10">
    <property type="entry name" value="MAJOR FACILITATOR SUPERFAMILY (MFS) PROFILE DOMAIN-CONTAINING PROTEIN"/>
    <property type="match status" value="1"/>
</dbReference>
<feature type="transmembrane region" description="Helical" evidence="7">
    <location>
        <begin position="129"/>
        <end position="152"/>
    </location>
</feature>
<keyword evidence="3" id="KW-1003">Cell membrane</keyword>
<keyword evidence="2" id="KW-0813">Transport</keyword>
<feature type="transmembrane region" description="Helical" evidence="7">
    <location>
        <begin position="158"/>
        <end position="178"/>
    </location>
</feature>
<feature type="transmembrane region" description="Helical" evidence="7">
    <location>
        <begin position="7"/>
        <end position="26"/>
    </location>
</feature>
<protein>
    <submittedName>
        <fullName evidence="9">MFS transporter</fullName>
    </submittedName>
</protein>
<evidence type="ECO:0000256" key="5">
    <source>
        <dbReference type="ARBA" id="ARBA00022989"/>
    </source>
</evidence>
<name>A0A7X3C2P1_9LACO</name>
<feature type="transmembrane region" description="Helical" evidence="7">
    <location>
        <begin position="271"/>
        <end position="290"/>
    </location>
</feature>
<evidence type="ECO:0000256" key="3">
    <source>
        <dbReference type="ARBA" id="ARBA00022475"/>
    </source>
</evidence>
<feature type="domain" description="Major facilitator superfamily (MFS) profile" evidence="8">
    <location>
        <begin position="5"/>
        <end position="384"/>
    </location>
</feature>
<dbReference type="AlphaFoldDB" id="A0A7X3C2P1"/>
<feature type="transmembrane region" description="Helical" evidence="7">
    <location>
        <begin position="70"/>
        <end position="90"/>
    </location>
</feature>
<dbReference type="InterPro" id="IPR020846">
    <property type="entry name" value="MFS_dom"/>
</dbReference>
<dbReference type="InterPro" id="IPR011701">
    <property type="entry name" value="MFS"/>
</dbReference>